<feature type="non-terminal residue" evidence="1">
    <location>
        <position position="1"/>
    </location>
</feature>
<dbReference type="EMBL" id="LJEB01000690">
    <property type="protein sequence ID" value="KPR39929.1"/>
    <property type="molecule type" value="Genomic_DNA"/>
</dbReference>
<evidence type="ECO:0000313" key="2">
    <source>
        <dbReference type="Proteomes" id="UP000050520"/>
    </source>
</evidence>
<comment type="caution">
    <text evidence="1">The sequence shown here is derived from an EMBL/GenBank/DDBJ whole genome shotgun (WGS) entry which is preliminary data.</text>
</comment>
<gene>
    <name evidence="1" type="ORF">AN672_31705</name>
</gene>
<name>A0AA40TH23_CITFR</name>
<organism evidence="1 2">
    <name type="scientific">Citrobacter freundii</name>
    <dbReference type="NCBI Taxonomy" id="546"/>
    <lineage>
        <taxon>Bacteria</taxon>
        <taxon>Pseudomonadati</taxon>
        <taxon>Pseudomonadota</taxon>
        <taxon>Gammaproteobacteria</taxon>
        <taxon>Enterobacterales</taxon>
        <taxon>Enterobacteriaceae</taxon>
        <taxon>Citrobacter</taxon>
        <taxon>Citrobacter freundii complex</taxon>
    </lineage>
</organism>
<reference evidence="2" key="1">
    <citation type="submission" date="2015-09" db="EMBL/GenBank/DDBJ databases">
        <title>Prevalence of NDMs in South Africa.</title>
        <authorList>
            <person name="Osei Sekyere J."/>
            <person name="Govinden U."/>
            <person name="Essack S."/>
            <person name="Haldorsen B."/>
            <person name="Samuelsen O."/>
            <person name="Aasnaes B."/>
            <person name="Sundsfjord A."/>
        </authorList>
    </citation>
    <scope>NUCLEOTIDE SEQUENCE [LARGE SCALE GENOMIC DNA]</scope>
    <source>
        <strain evidence="2">ST62:944112508</strain>
    </source>
</reference>
<protein>
    <submittedName>
        <fullName evidence="1">Uncharacterized protein</fullName>
    </submittedName>
</protein>
<accession>A0AA40TH23</accession>
<evidence type="ECO:0000313" key="1">
    <source>
        <dbReference type="EMBL" id="KPR39929.1"/>
    </source>
</evidence>
<sequence>VYLNENRAVMKTLVGLLRLCKWFSYQKSVKLRRNVAKGVKNKHSEKKIQKILVLKNGIPIMRLHRHGGCESLHANSRFG</sequence>
<dbReference type="AlphaFoldDB" id="A0AA40TH23"/>
<dbReference type="Proteomes" id="UP000050520">
    <property type="component" value="Unassembled WGS sequence"/>
</dbReference>
<reference evidence="1 2" key="2">
    <citation type="journal article" date="2017" name="PLoS ONE">
        <title>Genomic and phenotypic characterisation of fluoroquinolone resistance mechanisms in Enterobacteriaceae in Durban, South Africa.</title>
        <authorList>
            <person name="Osei Sekyere J."/>
            <person name="Amoako D.G."/>
        </authorList>
    </citation>
    <scope>NUCLEOTIDE SEQUENCE [LARGE SCALE GENOMIC DNA]</scope>
    <source>
        <strain evidence="1 2">ST62:944112508</strain>
    </source>
</reference>
<proteinExistence type="predicted"/>
<dbReference type="RefSeq" id="WP_057065113.1">
    <property type="nucleotide sequence ID" value="NZ_LJEB01000690.1"/>
</dbReference>